<dbReference type="InterPro" id="IPR052977">
    <property type="entry name" value="Polyferredoxin-like_ET"/>
</dbReference>
<dbReference type="PROSITE" id="PS51379">
    <property type="entry name" value="4FE4S_FER_2"/>
    <property type="match status" value="2"/>
</dbReference>
<dbReference type="InterPro" id="IPR017896">
    <property type="entry name" value="4Fe4S_Fe-S-bd"/>
</dbReference>
<sequence>MIQIINKDACCGCTACASICTHKAITMQSDELGFFYPKVDKEICTNCNLCEKVCAFNEHYDTSCNFKEPLIFAVRHRDIHEIETSRSGAAFIAVSDYILERGGVVYGAGFTDHFKVIHKRAVNTEQRNEFKGSKYVQSDLTGIFEQVKADLKMGYTVLFSGTACQTAGLSSFLGSSLKKNLILIDIVCHGVPSPYIWRDYITYLEKKYKQKIITANFRDKTKLGWTAHKESFIFVSGKKKVRQTYTTLFYQNIMLRPSCGKCFYTNFHRPSDFTLADYWGWEKIDTNFNTDNKGCSLLLVNTPRGAEIWENVKHQLFYIKSDASNCMQPNLLHPSVLSVYSDNFLELYRAKGFIGIGKKYGDLGLTNFLRNIKRRFTQ</sequence>
<comment type="caution">
    <text evidence="2">The sequence shown here is derived from an EMBL/GenBank/DDBJ whole genome shotgun (WGS) entry which is preliminary data.</text>
</comment>
<evidence type="ECO:0000259" key="1">
    <source>
        <dbReference type="PROSITE" id="PS51379"/>
    </source>
</evidence>
<protein>
    <submittedName>
        <fullName evidence="2">4Fe-4S dicluster domain-containing protein</fullName>
    </submittedName>
</protein>
<dbReference type="InterPro" id="IPR007525">
    <property type="entry name" value="FrhB_FdhB_C"/>
</dbReference>
<dbReference type="EMBL" id="QSBI01000020">
    <property type="protein sequence ID" value="RGX08466.1"/>
    <property type="molecule type" value="Genomic_DNA"/>
</dbReference>
<dbReference type="Pfam" id="PF12838">
    <property type="entry name" value="Fer4_7"/>
    <property type="match status" value="1"/>
</dbReference>
<dbReference type="SUPFAM" id="SSF54862">
    <property type="entry name" value="4Fe-4S ferredoxins"/>
    <property type="match status" value="1"/>
</dbReference>
<gene>
    <name evidence="2" type="ORF">DWV35_15210</name>
</gene>
<accession>A0A413EMT7</accession>
<dbReference type="AlphaFoldDB" id="A0A413EMT7"/>
<dbReference type="PANTHER" id="PTHR43193">
    <property type="match status" value="1"/>
</dbReference>
<dbReference type="Pfam" id="PF04432">
    <property type="entry name" value="FrhB_FdhB_C"/>
    <property type="match status" value="1"/>
</dbReference>
<evidence type="ECO:0000313" key="2">
    <source>
        <dbReference type="EMBL" id="RGX08466.1"/>
    </source>
</evidence>
<organism evidence="2 3">
    <name type="scientific">Bacteroides ovatus</name>
    <dbReference type="NCBI Taxonomy" id="28116"/>
    <lineage>
        <taxon>Bacteria</taxon>
        <taxon>Pseudomonadati</taxon>
        <taxon>Bacteroidota</taxon>
        <taxon>Bacteroidia</taxon>
        <taxon>Bacteroidales</taxon>
        <taxon>Bacteroidaceae</taxon>
        <taxon>Bacteroides</taxon>
    </lineage>
</organism>
<name>A0A413EMT7_BACOV</name>
<dbReference type="PANTHER" id="PTHR43193:SF2">
    <property type="entry name" value="POLYFERREDOXIN PROTEIN FWDF"/>
    <property type="match status" value="1"/>
</dbReference>
<feature type="domain" description="4Fe-4S ferredoxin-type" evidence="1">
    <location>
        <begin position="1"/>
        <end position="30"/>
    </location>
</feature>
<proteinExistence type="predicted"/>
<feature type="domain" description="4Fe-4S ferredoxin-type" evidence="1">
    <location>
        <begin position="35"/>
        <end position="65"/>
    </location>
</feature>
<dbReference type="Proteomes" id="UP000286031">
    <property type="component" value="Unassembled WGS sequence"/>
</dbReference>
<evidence type="ECO:0000313" key="3">
    <source>
        <dbReference type="Proteomes" id="UP000286031"/>
    </source>
</evidence>
<dbReference type="RefSeq" id="WP_118023880.1">
    <property type="nucleotide sequence ID" value="NZ_JAQCPI010000026.1"/>
</dbReference>
<dbReference type="Gene3D" id="3.30.70.20">
    <property type="match status" value="1"/>
</dbReference>
<reference evidence="2 3" key="1">
    <citation type="submission" date="2018-08" db="EMBL/GenBank/DDBJ databases">
        <title>A genome reference for cultivated species of the human gut microbiota.</title>
        <authorList>
            <person name="Zou Y."/>
            <person name="Xue W."/>
            <person name="Luo G."/>
        </authorList>
    </citation>
    <scope>NUCLEOTIDE SEQUENCE [LARGE SCALE GENOMIC DNA]</scope>
    <source>
        <strain evidence="2 3">AF04-46</strain>
    </source>
</reference>